<sequence>MYYLWKDKRSTNKQAIVYLTDYKEVREDGKVKIDNYGYLDVELVHSSSLREECIEAAQRLIKSS</sequence>
<evidence type="ECO:0000313" key="1">
    <source>
        <dbReference type="EMBL" id="TWI80538.1"/>
    </source>
</evidence>
<dbReference type="AlphaFoldDB" id="A0A562SHA8"/>
<accession>A0A562SHA8</accession>
<organism evidence="1 2">
    <name type="scientific">Lacibacter cauensis</name>
    <dbReference type="NCBI Taxonomy" id="510947"/>
    <lineage>
        <taxon>Bacteria</taxon>
        <taxon>Pseudomonadati</taxon>
        <taxon>Bacteroidota</taxon>
        <taxon>Chitinophagia</taxon>
        <taxon>Chitinophagales</taxon>
        <taxon>Chitinophagaceae</taxon>
        <taxon>Lacibacter</taxon>
    </lineage>
</organism>
<name>A0A562SHA8_9BACT</name>
<protein>
    <submittedName>
        <fullName evidence="1">Uncharacterized protein</fullName>
    </submittedName>
</protein>
<gene>
    <name evidence="1" type="ORF">IQ13_3216</name>
</gene>
<dbReference type="Proteomes" id="UP000316167">
    <property type="component" value="Unassembled WGS sequence"/>
</dbReference>
<proteinExistence type="predicted"/>
<dbReference type="EMBL" id="VLLE01000005">
    <property type="protein sequence ID" value="TWI80538.1"/>
    <property type="molecule type" value="Genomic_DNA"/>
</dbReference>
<evidence type="ECO:0000313" key="2">
    <source>
        <dbReference type="Proteomes" id="UP000316167"/>
    </source>
</evidence>
<reference evidence="1 2" key="1">
    <citation type="journal article" date="2015" name="Stand. Genomic Sci.">
        <title>Genomic Encyclopedia of Bacterial and Archaeal Type Strains, Phase III: the genomes of soil and plant-associated and newly described type strains.</title>
        <authorList>
            <person name="Whitman W.B."/>
            <person name="Woyke T."/>
            <person name="Klenk H.P."/>
            <person name="Zhou Y."/>
            <person name="Lilburn T.G."/>
            <person name="Beck B.J."/>
            <person name="De Vos P."/>
            <person name="Vandamme P."/>
            <person name="Eisen J.A."/>
            <person name="Garrity G."/>
            <person name="Hugenholtz P."/>
            <person name="Kyrpides N.C."/>
        </authorList>
    </citation>
    <scope>NUCLEOTIDE SEQUENCE [LARGE SCALE GENOMIC DNA]</scope>
    <source>
        <strain evidence="1 2">CGMCC 1.7271</strain>
    </source>
</reference>
<keyword evidence="2" id="KW-1185">Reference proteome</keyword>
<comment type="caution">
    <text evidence="1">The sequence shown here is derived from an EMBL/GenBank/DDBJ whole genome shotgun (WGS) entry which is preliminary data.</text>
</comment>